<keyword evidence="1" id="KW-0812">Transmembrane</keyword>
<keyword evidence="3" id="KW-1185">Reference proteome</keyword>
<organism evidence="2 3">
    <name type="scientific">Aeromicrobium endophyticum</name>
    <dbReference type="NCBI Taxonomy" id="2292704"/>
    <lineage>
        <taxon>Bacteria</taxon>
        <taxon>Bacillati</taxon>
        <taxon>Actinomycetota</taxon>
        <taxon>Actinomycetes</taxon>
        <taxon>Propionibacteriales</taxon>
        <taxon>Nocardioidaceae</taxon>
        <taxon>Aeromicrobium</taxon>
    </lineage>
</organism>
<sequence length="161" mass="17134">MTRDRAWLVAATVLGGAHAATSLVWALGSTWLLDTVGGELERLGRDGGWTVSLALLSVVALKLVAVALPWFAAGDAAGRLTRAAAWAVGVVLVVYGGVLTIAGLAVVLADVDTADPHAVRWHAFFWDPWFLAWGTCVLAAMRRDRRRRAVSGRAPRSAPRP</sequence>
<evidence type="ECO:0000313" key="3">
    <source>
        <dbReference type="Proteomes" id="UP000265581"/>
    </source>
</evidence>
<dbReference type="OrthoDB" id="3732080at2"/>
<gene>
    <name evidence="2" type="ORF">DX116_19655</name>
</gene>
<dbReference type="InterPro" id="IPR025058">
    <property type="entry name" value="DUF3995"/>
</dbReference>
<dbReference type="Proteomes" id="UP000265581">
    <property type="component" value="Unassembled WGS sequence"/>
</dbReference>
<reference evidence="2 3" key="1">
    <citation type="submission" date="2018-08" db="EMBL/GenBank/DDBJ databases">
        <title>Aeromicrobium sp. M2KJ-4, whole genome shotgun sequence.</title>
        <authorList>
            <person name="Tuo L."/>
        </authorList>
    </citation>
    <scope>NUCLEOTIDE SEQUENCE [LARGE SCALE GENOMIC DNA]</scope>
    <source>
        <strain evidence="2 3">M2KJ-4</strain>
    </source>
</reference>
<dbReference type="EMBL" id="QUBR01000003">
    <property type="protein sequence ID" value="REK69061.1"/>
    <property type="molecule type" value="Genomic_DNA"/>
</dbReference>
<feature type="transmembrane region" description="Helical" evidence="1">
    <location>
        <begin position="83"/>
        <end position="109"/>
    </location>
</feature>
<dbReference type="Pfam" id="PF13160">
    <property type="entry name" value="DUF3995"/>
    <property type="match status" value="1"/>
</dbReference>
<accession>A0A371NZL7</accession>
<dbReference type="AlphaFoldDB" id="A0A371NZL7"/>
<protein>
    <submittedName>
        <fullName evidence="2">DUF3995 domain-containing protein</fullName>
    </submittedName>
</protein>
<evidence type="ECO:0000313" key="2">
    <source>
        <dbReference type="EMBL" id="REK69061.1"/>
    </source>
</evidence>
<name>A0A371NZL7_9ACTN</name>
<feature type="transmembrane region" description="Helical" evidence="1">
    <location>
        <begin position="121"/>
        <end position="141"/>
    </location>
</feature>
<dbReference type="RefSeq" id="WP_119705981.1">
    <property type="nucleotide sequence ID" value="NZ_JBHSOI010000001.1"/>
</dbReference>
<comment type="caution">
    <text evidence="2">The sequence shown here is derived from an EMBL/GenBank/DDBJ whole genome shotgun (WGS) entry which is preliminary data.</text>
</comment>
<evidence type="ECO:0000256" key="1">
    <source>
        <dbReference type="SAM" id="Phobius"/>
    </source>
</evidence>
<feature type="transmembrane region" description="Helical" evidence="1">
    <location>
        <begin position="50"/>
        <end position="71"/>
    </location>
</feature>
<proteinExistence type="predicted"/>
<keyword evidence="1" id="KW-1133">Transmembrane helix</keyword>
<keyword evidence="1" id="KW-0472">Membrane</keyword>